<comment type="subcellular location">
    <subcellularLocation>
        <location evidence="1">Cell inner membrane</location>
        <topology evidence="1">Single-pass membrane protein</topology>
    </subcellularLocation>
</comment>
<evidence type="ECO:0000256" key="5">
    <source>
        <dbReference type="ARBA" id="ARBA00022519"/>
    </source>
</evidence>
<dbReference type="Proteomes" id="UP000193570">
    <property type="component" value="Unassembled WGS sequence"/>
</dbReference>
<keyword evidence="9" id="KW-0472">Membrane</keyword>
<protein>
    <submittedName>
        <fullName evidence="10">Type II secretion system protein M</fullName>
    </submittedName>
</protein>
<reference evidence="10 11" key="1">
    <citation type="submission" date="2017-03" db="EMBL/GenBank/DDBJ databases">
        <authorList>
            <person name="Afonso C.L."/>
            <person name="Miller P.J."/>
            <person name="Scott M.A."/>
            <person name="Spackman E."/>
            <person name="Goraichik I."/>
            <person name="Dimitrov K.M."/>
            <person name="Suarez D.L."/>
            <person name="Swayne D.E."/>
        </authorList>
    </citation>
    <scope>NUCLEOTIDE SEQUENCE [LARGE SCALE GENOMIC DNA]</scope>
    <source>
        <strain evidence="10 11">CECT 8625</strain>
    </source>
</reference>
<accession>A0A1X6Y7I9</accession>
<keyword evidence="5" id="KW-0997">Cell inner membrane</keyword>
<dbReference type="EMBL" id="FWFK01000001">
    <property type="protein sequence ID" value="SLN13006.1"/>
    <property type="molecule type" value="Genomic_DNA"/>
</dbReference>
<dbReference type="SUPFAM" id="SSF103054">
    <property type="entry name" value="General secretion pathway protein M, EpsM"/>
    <property type="match status" value="1"/>
</dbReference>
<evidence type="ECO:0000256" key="3">
    <source>
        <dbReference type="ARBA" id="ARBA00022448"/>
    </source>
</evidence>
<evidence type="ECO:0000256" key="6">
    <source>
        <dbReference type="ARBA" id="ARBA00022692"/>
    </source>
</evidence>
<dbReference type="Pfam" id="PF04612">
    <property type="entry name" value="T2SSM"/>
    <property type="match status" value="1"/>
</dbReference>
<comment type="similarity">
    <text evidence="2">Belongs to the GSP M family.</text>
</comment>
<evidence type="ECO:0000256" key="7">
    <source>
        <dbReference type="ARBA" id="ARBA00022927"/>
    </source>
</evidence>
<name>A0A1X6Y7I9_9RHOB</name>
<evidence type="ECO:0000313" key="10">
    <source>
        <dbReference type="EMBL" id="SLN13006.1"/>
    </source>
</evidence>
<keyword evidence="3" id="KW-0813">Transport</keyword>
<dbReference type="GO" id="GO:0015627">
    <property type="term" value="C:type II protein secretion system complex"/>
    <property type="evidence" value="ECO:0007669"/>
    <property type="project" value="InterPro"/>
</dbReference>
<keyword evidence="4" id="KW-1003">Cell membrane</keyword>
<evidence type="ECO:0000256" key="9">
    <source>
        <dbReference type="ARBA" id="ARBA00023136"/>
    </source>
</evidence>
<dbReference type="GO" id="GO:0015628">
    <property type="term" value="P:protein secretion by the type II secretion system"/>
    <property type="evidence" value="ECO:0007669"/>
    <property type="project" value="InterPro"/>
</dbReference>
<evidence type="ECO:0000256" key="8">
    <source>
        <dbReference type="ARBA" id="ARBA00022989"/>
    </source>
</evidence>
<dbReference type="InterPro" id="IPR007690">
    <property type="entry name" value="T2SS_GspM"/>
</dbReference>
<keyword evidence="6" id="KW-0812">Transmembrane</keyword>
<keyword evidence="11" id="KW-1185">Reference proteome</keyword>
<proteinExistence type="inferred from homology"/>
<evidence type="ECO:0000313" key="11">
    <source>
        <dbReference type="Proteomes" id="UP000193570"/>
    </source>
</evidence>
<gene>
    <name evidence="10" type="primary">epsM</name>
    <name evidence="10" type="ORF">ROJ8625_00383</name>
</gene>
<evidence type="ECO:0000256" key="2">
    <source>
        <dbReference type="ARBA" id="ARBA00010637"/>
    </source>
</evidence>
<keyword evidence="7" id="KW-0653">Protein transport</keyword>
<dbReference type="AlphaFoldDB" id="A0A1X6Y7I9"/>
<evidence type="ECO:0000256" key="1">
    <source>
        <dbReference type="ARBA" id="ARBA00004377"/>
    </source>
</evidence>
<organism evidence="10 11">
    <name type="scientific">Roseivivax jejudonensis</name>
    <dbReference type="NCBI Taxonomy" id="1529041"/>
    <lineage>
        <taxon>Bacteria</taxon>
        <taxon>Pseudomonadati</taxon>
        <taxon>Pseudomonadota</taxon>
        <taxon>Alphaproteobacteria</taxon>
        <taxon>Rhodobacterales</taxon>
        <taxon>Roseobacteraceae</taxon>
        <taxon>Roseivivax</taxon>
    </lineage>
</organism>
<dbReference type="GO" id="GO:0005886">
    <property type="term" value="C:plasma membrane"/>
    <property type="evidence" value="ECO:0007669"/>
    <property type="project" value="UniProtKB-SubCell"/>
</dbReference>
<sequence>MSALASLSPRERMLLLVGAVLILALVLWRFAWQPIQAERAALNDDIARYLALRRVAELADVAPGGTAQGAAEPAAPLSQRATRSAESAGVRITRIDPQGARLTLVVQDAAFRDILAWTVALEREEYARVTALEVDRQTAPGTVSARLTLEDAR</sequence>
<keyword evidence="8" id="KW-1133">Transmembrane helix</keyword>
<evidence type="ECO:0000256" key="4">
    <source>
        <dbReference type="ARBA" id="ARBA00022475"/>
    </source>
</evidence>
<dbReference type="Gene3D" id="3.30.1360.100">
    <property type="entry name" value="General secretion pathway protein M, EpsM"/>
    <property type="match status" value="1"/>
</dbReference>
<dbReference type="RefSeq" id="WP_085790147.1">
    <property type="nucleotide sequence ID" value="NZ_FWFK01000001.1"/>
</dbReference>
<dbReference type="InterPro" id="IPR023229">
    <property type="entry name" value="T2SS_M_periplasmic_sf"/>
</dbReference>